<dbReference type="OrthoDB" id="3362857at2"/>
<dbReference type="RefSeq" id="WP_087459688.1">
    <property type="nucleotide sequence ID" value="NZ_CP021425.1"/>
</dbReference>
<organism evidence="2 3">
    <name type="scientific">Oleiphilus messinensis</name>
    <dbReference type="NCBI Taxonomy" id="141451"/>
    <lineage>
        <taxon>Bacteria</taxon>
        <taxon>Pseudomonadati</taxon>
        <taxon>Pseudomonadota</taxon>
        <taxon>Gammaproteobacteria</taxon>
        <taxon>Oceanospirillales</taxon>
        <taxon>Oleiphilaceae</taxon>
        <taxon>Oleiphilus</taxon>
    </lineage>
</organism>
<feature type="transmembrane region" description="Helical" evidence="1">
    <location>
        <begin position="195"/>
        <end position="214"/>
    </location>
</feature>
<dbReference type="AlphaFoldDB" id="A0A1Y0I507"/>
<name>A0A1Y0I507_9GAMM</name>
<feature type="transmembrane region" description="Helical" evidence="1">
    <location>
        <begin position="235"/>
        <end position="253"/>
    </location>
</feature>
<evidence type="ECO:0000313" key="3">
    <source>
        <dbReference type="Proteomes" id="UP000196027"/>
    </source>
</evidence>
<evidence type="ECO:0000313" key="2">
    <source>
        <dbReference type="EMBL" id="ARU54493.1"/>
    </source>
</evidence>
<feature type="transmembrane region" description="Helical" evidence="1">
    <location>
        <begin position="69"/>
        <end position="92"/>
    </location>
</feature>
<dbReference type="KEGG" id="ome:OLMES_0389"/>
<keyword evidence="1" id="KW-0812">Transmembrane</keyword>
<feature type="transmembrane region" description="Helical" evidence="1">
    <location>
        <begin position="265"/>
        <end position="287"/>
    </location>
</feature>
<dbReference type="Pfam" id="PF26314">
    <property type="entry name" value="MptA_B_family"/>
    <property type="match status" value="1"/>
</dbReference>
<evidence type="ECO:0008006" key="4">
    <source>
        <dbReference type="Google" id="ProtNLM"/>
    </source>
</evidence>
<sequence>MRSHGLMPFLNRLLDPQLTGPDHTTPALSAVEAQRVGRDLHLQPFVHVTGLLLSAIYLFWLIASDGGSLPILPFWLTALLAATLTFVLVWGAEKSDLQVDRVSILFWALVFHGIGLFAAPIYEDDHFRYLWDAWVFVQHGTPYGIAPSQFFSDHDIPMQFQSILGQINYPDVPTIYGPVLQWLFLAAYGIEPGSLLAYKGILFVFNIGLIVLLLRIARPSWVILYAWSPLVVKEVAFTAHPDVIGVALLLLAVHCRKSGRMGPALFFLALSIGAKVFAWLLVPFILLGARLKHILIFILTLVALYLPFKLAFWLGTPPARYADTGGLATFLLNWEFNSAVFALASQFFSPLSARIAMLIGFACIYLLFLWGYLRSVSPNQGWQIPRGDYLIAFFLVCAPVINPWYLLWALPFAVIHRSVSLWVASVFILLAYAVALNLSDASGLQGPYDQPGWVRPLEFGGMLLVIVLLRMRCLFRFRWIVPNGTSGKYAVRQLRQWWQSPRPAQYRTPVPNLDR</sequence>
<dbReference type="Proteomes" id="UP000196027">
    <property type="component" value="Chromosome"/>
</dbReference>
<protein>
    <recommendedName>
        <fullName evidence="4">DUF2029 domain-containing protein</fullName>
    </recommendedName>
</protein>
<dbReference type="EMBL" id="CP021425">
    <property type="protein sequence ID" value="ARU54493.1"/>
    <property type="molecule type" value="Genomic_DNA"/>
</dbReference>
<feature type="transmembrane region" description="Helical" evidence="1">
    <location>
        <begin position="45"/>
        <end position="63"/>
    </location>
</feature>
<keyword evidence="3" id="KW-1185">Reference proteome</keyword>
<feature type="transmembrane region" description="Helical" evidence="1">
    <location>
        <begin position="104"/>
        <end position="122"/>
    </location>
</feature>
<feature type="transmembrane region" description="Helical" evidence="1">
    <location>
        <begin position="294"/>
        <end position="315"/>
    </location>
</feature>
<keyword evidence="1" id="KW-0472">Membrane</keyword>
<proteinExistence type="predicted"/>
<feature type="transmembrane region" description="Helical" evidence="1">
    <location>
        <begin position="389"/>
        <end position="407"/>
    </location>
</feature>
<feature type="transmembrane region" description="Helical" evidence="1">
    <location>
        <begin position="419"/>
        <end position="439"/>
    </location>
</feature>
<feature type="transmembrane region" description="Helical" evidence="1">
    <location>
        <begin position="355"/>
        <end position="373"/>
    </location>
</feature>
<gene>
    <name evidence="2" type="ORF">OLMES_0389</name>
</gene>
<reference evidence="2 3" key="1">
    <citation type="submission" date="2017-05" db="EMBL/GenBank/DDBJ databases">
        <title>Genomic insights into alkan degradation activity of Oleiphilus messinensis.</title>
        <authorList>
            <person name="Kozyavkin S.A."/>
            <person name="Slesarev A.I."/>
            <person name="Golyshin P.N."/>
            <person name="Korzhenkov A."/>
            <person name="Golyshina O.N."/>
            <person name="Toshchakov S.V."/>
        </authorList>
    </citation>
    <scope>NUCLEOTIDE SEQUENCE [LARGE SCALE GENOMIC DNA]</scope>
    <source>
        <strain evidence="2 3">ME102</strain>
    </source>
</reference>
<accession>A0A1Y0I507</accession>
<evidence type="ECO:0000256" key="1">
    <source>
        <dbReference type="SAM" id="Phobius"/>
    </source>
</evidence>
<feature type="transmembrane region" description="Helical" evidence="1">
    <location>
        <begin position="327"/>
        <end position="348"/>
    </location>
</feature>
<keyword evidence="1" id="KW-1133">Transmembrane helix</keyword>